<feature type="chain" id="PRO_5002244000" evidence="1">
    <location>
        <begin position="23"/>
        <end position="283"/>
    </location>
</feature>
<dbReference type="eggNOG" id="ENOG502RDT3">
    <property type="taxonomic scope" value="Eukaryota"/>
</dbReference>
<keyword evidence="1" id="KW-0732">Signal</keyword>
<reference evidence="2 3" key="1">
    <citation type="journal article" date="2006" name="Nature">
        <title>Insights from the genome of the biotrophic fungal plant pathogen Ustilago maydis.</title>
        <authorList>
            <person name="Kamper J."/>
            <person name="Kahmann R."/>
            <person name="Bolker M."/>
            <person name="Ma L.J."/>
            <person name="Brefort T."/>
            <person name="Saville B.J."/>
            <person name="Banuett F."/>
            <person name="Kronstad J.W."/>
            <person name="Gold S.E."/>
            <person name="Muller O."/>
            <person name="Perlin M.H."/>
            <person name="Wosten H.A."/>
            <person name="de Vries R."/>
            <person name="Ruiz-Herrera J."/>
            <person name="Reynaga-Pena C.G."/>
            <person name="Snetselaar K."/>
            <person name="McCann M."/>
            <person name="Perez-Martin J."/>
            <person name="Feldbrugge M."/>
            <person name="Basse C.W."/>
            <person name="Steinberg G."/>
            <person name="Ibeas J.I."/>
            <person name="Holloman W."/>
            <person name="Guzman P."/>
            <person name="Farman M."/>
            <person name="Stajich J.E."/>
            <person name="Sentandreu R."/>
            <person name="Gonzalez-Prieto J.M."/>
            <person name="Kennell J.C."/>
            <person name="Molina L."/>
            <person name="Schirawski J."/>
            <person name="Mendoza-Mendoza A."/>
            <person name="Greilinger D."/>
            <person name="Munch K."/>
            <person name="Rossel N."/>
            <person name="Scherer M."/>
            <person name="Vranes M."/>
            <person name="Ladendorf O."/>
            <person name="Vincon V."/>
            <person name="Fuchs U."/>
            <person name="Sandrock B."/>
            <person name="Meng S."/>
            <person name="Ho E.C."/>
            <person name="Cahill M.J."/>
            <person name="Boyce K.J."/>
            <person name="Klose J."/>
            <person name="Klosterman S.J."/>
            <person name="Deelstra H.J."/>
            <person name="Ortiz-Castellanos L."/>
            <person name="Li W."/>
            <person name="Sanchez-Alonso P."/>
            <person name="Schreier P.H."/>
            <person name="Hauser-Hahn I."/>
            <person name="Vaupel M."/>
            <person name="Koopmann E."/>
            <person name="Friedrich G."/>
            <person name="Voss H."/>
            <person name="Schluter T."/>
            <person name="Margolis J."/>
            <person name="Platt D."/>
            <person name="Swimmer C."/>
            <person name="Gnirke A."/>
            <person name="Chen F."/>
            <person name="Vysotskaia V."/>
            <person name="Mannhaupt G."/>
            <person name="Guldener U."/>
            <person name="Munsterkotter M."/>
            <person name="Haase D."/>
            <person name="Oesterheld M."/>
            <person name="Mewes H.W."/>
            <person name="Mauceli E.W."/>
            <person name="DeCaprio D."/>
            <person name="Wade C.M."/>
            <person name="Butler J."/>
            <person name="Young S."/>
            <person name="Jaffe D.B."/>
            <person name="Calvo S."/>
            <person name="Nusbaum C."/>
            <person name="Galagan J."/>
            <person name="Birren B.W."/>
        </authorList>
    </citation>
    <scope>NUCLEOTIDE SEQUENCE [LARGE SCALE GENOMIC DNA]</scope>
    <source>
        <strain evidence="3">DSM 14603 / FGSC 9021 / UM521</strain>
    </source>
</reference>
<evidence type="ECO:0000313" key="3">
    <source>
        <dbReference type="Proteomes" id="UP000000561"/>
    </source>
</evidence>
<dbReference type="OrthoDB" id="2556356at2759"/>
<dbReference type="GeneID" id="23563079"/>
<dbReference type="EMBL" id="CM003144">
    <property type="protein sequence ID" value="KIS69772.1"/>
    <property type="molecule type" value="Genomic_DNA"/>
</dbReference>
<dbReference type="VEuPathDB" id="FungiDB:UMAG_02294"/>
<evidence type="ECO:0000313" key="2">
    <source>
        <dbReference type="EMBL" id="KIS69772.1"/>
    </source>
</evidence>
<dbReference type="InParanoid" id="A0A0D1C8J6"/>
<feature type="signal peptide" evidence="1">
    <location>
        <begin position="1"/>
        <end position="22"/>
    </location>
</feature>
<dbReference type="KEGG" id="uma:UMAG_02294"/>
<gene>
    <name evidence="2" type="ORF">UMAG_02294</name>
</gene>
<proteinExistence type="predicted"/>
<organism evidence="2 3">
    <name type="scientific">Mycosarcoma maydis</name>
    <name type="common">Corn smut fungus</name>
    <name type="synonym">Ustilago maydis</name>
    <dbReference type="NCBI Taxonomy" id="5270"/>
    <lineage>
        <taxon>Eukaryota</taxon>
        <taxon>Fungi</taxon>
        <taxon>Dikarya</taxon>
        <taxon>Basidiomycota</taxon>
        <taxon>Ustilaginomycotina</taxon>
        <taxon>Ustilaginomycetes</taxon>
        <taxon>Ustilaginales</taxon>
        <taxon>Ustilaginaceae</taxon>
        <taxon>Mycosarcoma</taxon>
    </lineage>
</organism>
<name>A0A0D1C8J6_MYCMD</name>
<protein>
    <submittedName>
        <fullName evidence="2">Uncharacterized protein</fullName>
    </submittedName>
</protein>
<sequence>MAAMRMPTLLLLCLAISLEVYSSRLPIGDIRRLLEEDWSVIAEVTAKHENPSSSQAAPQGGYVGLSTAPQHGLFPVRASESNDLGTSALVTPLPAQASSQVTTPLATVTRVPVQVPLDLPVLQISQRIQELKGLSLLFRTAKDNVLMKPRRVLPLQTHVLSSETYKIYYEFYLNHPFRKRLLWTPNEVTYMLYKPIRRNEALVRLFGGFFAKHEIVWAVWRQEMYGEAKVWRLLGLLEMPSRQPAQRFIDTYMQEMSPPHASPLVFFNDGAHLDPSQAPMQKV</sequence>
<dbReference type="RefSeq" id="XP_011388620.1">
    <property type="nucleotide sequence ID" value="XM_011390318.1"/>
</dbReference>
<accession>A0A0D1C8J6</accession>
<dbReference type="AlphaFoldDB" id="A0A0D1C8J6"/>
<dbReference type="Proteomes" id="UP000000561">
    <property type="component" value="Chromosome 5"/>
</dbReference>
<evidence type="ECO:0000256" key="1">
    <source>
        <dbReference type="SAM" id="SignalP"/>
    </source>
</evidence>
<keyword evidence="3" id="KW-1185">Reference proteome</keyword>